<dbReference type="EnsemblBacteria" id="BAA80132">
    <property type="protein sequence ID" value="BAA80132"/>
    <property type="gene ID" value="APE_1147.1"/>
</dbReference>
<keyword evidence="2" id="KW-1185">Reference proteome</keyword>
<dbReference type="EMBL" id="BA000002">
    <property type="protein sequence ID" value="BAA80132.2"/>
    <property type="molecule type" value="Genomic_DNA"/>
</dbReference>
<organism evidence="1 2">
    <name type="scientific">Aeropyrum pernix (strain ATCC 700893 / DSM 11879 / JCM 9820 / NBRC 100138 / K1)</name>
    <dbReference type="NCBI Taxonomy" id="272557"/>
    <lineage>
        <taxon>Archaea</taxon>
        <taxon>Thermoproteota</taxon>
        <taxon>Thermoprotei</taxon>
        <taxon>Desulfurococcales</taxon>
        <taxon>Desulfurococcaceae</taxon>
        <taxon>Aeropyrum</taxon>
    </lineage>
</organism>
<dbReference type="GeneID" id="1445814"/>
<dbReference type="eggNOG" id="arCOG00427">
    <property type="taxonomic scope" value="Archaea"/>
</dbReference>
<dbReference type="RefSeq" id="WP_010866192.1">
    <property type="nucleotide sequence ID" value="NC_000854.2"/>
</dbReference>
<dbReference type="KEGG" id="ape:APE_1147.1"/>
<evidence type="ECO:0008006" key="3">
    <source>
        <dbReference type="Google" id="ProtNLM"/>
    </source>
</evidence>
<dbReference type="AlphaFoldDB" id="Q9YCW5"/>
<protein>
    <recommendedName>
        <fullName evidence="3">DHHA1 domain-containing protein</fullName>
    </recommendedName>
</protein>
<evidence type="ECO:0000313" key="1">
    <source>
        <dbReference type="EMBL" id="BAA80132.2"/>
    </source>
</evidence>
<gene>
    <name evidence="1" type="ordered locus">APE_1147.1</name>
</gene>
<reference evidence="1 2" key="1">
    <citation type="journal article" date="1999" name="DNA Res.">
        <title>Complete genome sequence of an aerobic hyper-thermophilic crenarchaeon, Aeropyrum pernix K1.</title>
        <authorList>
            <person name="Kawarabayasi Y."/>
            <person name="Hino Y."/>
            <person name="Horikawa H."/>
            <person name="Yamazaki S."/>
            <person name="Haikawa Y."/>
            <person name="Jin-no K."/>
            <person name="Takahashi M."/>
            <person name="Sekine M."/>
            <person name="Baba S."/>
            <person name="Ankai A."/>
            <person name="Kosugi H."/>
            <person name="Hosoyama A."/>
            <person name="Fukui S."/>
            <person name="Nagai Y."/>
            <person name="Nishijima K."/>
            <person name="Nakazawa H."/>
            <person name="Takamiya M."/>
            <person name="Masuda S."/>
            <person name="Funahashi T."/>
            <person name="Tanaka T."/>
            <person name="Kudoh Y."/>
            <person name="Yamazaki J."/>
            <person name="Kushida N."/>
            <person name="Oguchi A."/>
            <person name="Aoki K."/>
            <person name="Kubota K."/>
            <person name="Nakamura Y."/>
            <person name="Nomura N."/>
            <person name="Sako Y."/>
            <person name="Kikuchi H."/>
        </authorList>
    </citation>
    <scope>NUCLEOTIDE SEQUENCE [LARGE SCALE GENOMIC DNA]</scope>
    <source>
        <strain evidence="2">ATCC 700893 / DSM 11879 / JCM 9820 / NBRC 100138 / K1</strain>
    </source>
</reference>
<name>Q9YCW5_AERPE</name>
<dbReference type="PIR" id="D72716">
    <property type="entry name" value="D72716"/>
</dbReference>
<accession>Q9YCW5</accession>
<sequence length="435" mass="47084">MFKVRLSPGGEFEKGFEAASSGFRRVVEAAEDYGGVVRIYSYPSRDSLVAGAYLFKRLLALGLRPVAGVSVKPPPVLSPTVLLGYDSLQYKATEVEHPVFAVSSGELRGTPVMNVYMVEAEGSVSAAAAIASSEVVGYRGSWDVMVALAGCMAGRYVERNGRFHGLDRMLLDELGRIEVYGLEVVTSLKAYKPMEGGVCDAIARTVNPYYPKMTGDPGYCAEVLRGEGLEGLASRSLYSVSDKEELSRLVSTILSHVSRYTQRLEGEELVEEYVGGYPISTAPGAPVADARMALDALTMAMELGGLEGLLATVMDLEREYPIAEAALEDLARGFEDLLSRVKPRRVKSHPRLRLYLLGPEAREAPLYLLWRALQITGVVERDSVLAVEAEGGAAVASAPQAEDALGVGSVRRIVESRLGRLEGLRLWLDTSALQR</sequence>
<evidence type="ECO:0000313" key="2">
    <source>
        <dbReference type="Proteomes" id="UP000002518"/>
    </source>
</evidence>
<proteinExistence type="predicted"/>
<dbReference type="Proteomes" id="UP000002518">
    <property type="component" value="Chromosome"/>
</dbReference>
<dbReference type="STRING" id="272557.APE_1147.1"/>